<dbReference type="Proteomes" id="UP000784294">
    <property type="component" value="Unassembled WGS sequence"/>
</dbReference>
<gene>
    <name evidence="1" type="ORF">PXEA_LOCUS2447</name>
</gene>
<evidence type="ECO:0000313" key="2">
    <source>
        <dbReference type="Proteomes" id="UP000784294"/>
    </source>
</evidence>
<keyword evidence="2" id="KW-1185">Reference proteome</keyword>
<proteinExistence type="predicted"/>
<name>A0A448WDC5_9PLAT</name>
<dbReference type="AlphaFoldDB" id="A0A448WDC5"/>
<accession>A0A448WDC5</accession>
<comment type="caution">
    <text evidence="1">The sequence shown here is derived from an EMBL/GenBank/DDBJ whole genome shotgun (WGS) entry which is preliminary data.</text>
</comment>
<dbReference type="EMBL" id="CAAALY010005235">
    <property type="protein sequence ID" value="VEL09007.1"/>
    <property type="molecule type" value="Genomic_DNA"/>
</dbReference>
<evidence type="ECO:0000313" key="1">
    <source>
        <dbReference type="EMBL" id="VEL09007.1"/>
    </source>
</evidence>
<reference evidence="1" key="1">
    <citation type="submission" date="2018-11" db="EMBL/GenBank/DDBJ databases">
        <authorList>
            <consortium name="Pathogen Informatics"/>
        </authorList>
    </citation>
    <scope>NUCLEOTIDE SEQUENCE</scope>
</reference>
<sequence>MEASYNRSIERLLASSSSSNSVGETGSRISDSLLQWLRRQTSIGASQHYPASPSSSFDSFGRLQALDSSTVHTHTSIPTKNAAIDIVTDRSFPSYADKVGSGREANTDVTLTASYWRGHESNQISCAEDNVFRAISEVMVQLSCSHSNPDVHSVLGPIELTSSFYRRPR</sequence>
<organism evidence="1 2">
    <name type="scientific">Protopolystoma xenopodis</name>
    <dbReference type="NCBI Taxonomy" id="117903"/>
    <lineage>
        <taxon>Eukaryota</taxon>
        <taxon>Metazoa</taxon>
        <taxon>Spiralia</taxon>
        <taxon>Lophotrochozoa</taxon>
        <taxon>Platyhelminthes</taxon>
        <taxon>Monogenea</taxon>
        <taxon>Polyopisthocotylea</taxon>
        <taxon>Polystomatidea</taxon>
        <taxon>Polystomatidae</taxon>
        <taxon>Protopolystoma</taxon>
    </lineage>
</organism>
<protein>
    <submittedName>
        <fullName evidence="1">Uncharacterized protein</fullName>
    </submittedName>
</protein>